<dbReference type="PROSITE" id="PS51257">
    <property type="entry name" value="PROKAR_LIPOPROTEIN"/>
    <property type="match status" value="1"/>
</dbReference>
<organism evidence="10 11">
    <name type="scientific">Paenibacillus cremeus</name>
    <dbReference type="NCBI Taxonomy" id="2163881"/>
    <lineage>
        <taxon>Bacteria</taxon>
        <taxon>Bacillati</taxon>
        <taxon>Bacillota</taxon>
        <taxon>Bacilli</taxon>
        <taxon>Bacillales</taxon>
        <taxon>Paenibacillaceae</taxon>
        <taxon>Paenibacillus</taxon>
    </lineage>
</organism>
<evidence type="ECO:0000256" key="5">
    <source>
        <dbReference type="ARBA" id="ARBA00023136"/>
    </source>
</evidence>
<dbReference type="GO" id="GO:0016020">
    <property type="term" value="C:membrane"/>
    <property type="evidence" value="ECO:0007669"/>
    <property type="project" value="UniProtKB-SubCell"/>
</dbReference>
<dbReference type="Pfam" id="PF05504">
    <property type="entry name" value="Spore_GerAC"/>
    <property type="match status" value="1"/>
</dbReference>
<evidence type="ECO:0000256" key="4">
    <source>
        <dbReference type="ARBA" id="ARBA00022729"/>
    </source>
</evidence>
<dbReference type="RefSeq" id="WP_144852705.1">
    <property type="nucleotide sequence ID" value="NZ_VNJI01000044.1"/>
</dbReference>
<evidence type="ECO:0000256" key="1">
    <source>
        <dbReference type="ARBA" id="ARBA00004635"/>
    </source>
</evidence>
<evidence type="ECO:0000256" key="7">
    <source>
        <dbReference type="ARBA" id="ARBA00023288"/>
    </source>
</evidence>
<evidence type="ECO:0000256" key="6">
    <source>
        <dbReference type="ARBA" id="ARBA00023139"/>
    </source>
</evidence>
<keyword evidence="4" id="KW-0732">Signal</keyword>
<keyword evidence="11" id="KW-1185">Reference proteome</keyword>
<reference evidence="10 11" key="1">
    <citation type="submission" date="2019-07" db="EMBL/GenBank/DDBJ databases">
        <authorList>
            <person name="Kim J."/>
        </authorList>
    </citation>
    <scope>NUCLEOTIDE SEQUENCE [LARGE SCALE GENOMIC DNA]</scope>
    <source>
        <strain evidence="10 11">JC52</strain>
    </source>
</reference>
<evidence type="ECO:0000259" key="9">
    <source>
        <dbReference type="Pfam" id="PF25198"/>
    </source>
</evidence>
<dbReference type="PANTHER" id="PTHR35789:SF1">
    <property type="entry name" value="SPORE GERMINATION PROTEIN B3"/>
    <property type="match status" value="1"/>
</dbReference>
<comment type="subcellular location">
    <subcellularLocation>
        <location evidence="1">Membrane</location>
        <topology evidence="1">Lipid-anchor</topology>
    </subcellularLocation>
</comment>
<dbReference type="GO" id="GO:0009847">
    <property type="term" value="P:spore germination"/>
    <property type="evidence" value="ECO:0007669"/>
    <property type="project" value="InterPro"/>
</dbReference>
<evidence type="ECO:0000256" key="3">
    <source>
        <dbReference type="ARBA" id="ARBA00022544"/>
    </source>
</evidence>
<sequence>MVYRLSMTTVWITMLIMLTGCWDMKSIQDINYATCLGFDYKDNEYTVYAQLLDFSTVAKTEPGKPIQPIPVWVGNAKGESIASAMNDLYHSSQLSIFYGHVNTIVLGENLLKKGLKEVHETLGRYYEFRYTPWMFGTQQPINKLFATIPFFNLSPLMSLIHQPKEIFKQHSIISPLNALKFTSDMREPEGTVLLPALSLDKGSWQAGEQPHSTFDVDGVFVFKNGTYMGKLQSNQVMGLRWMDPKTHRSPLFIHTDGELQASLSLERPEPKITPNITGNEVFYDMEVKLTGYISELIHPIPIQILEGKAARLVEAQIRQAYTRGLSMNADLFNLQHEFYRQKKPEWKRLRGKGEIKLSLESLKNVKVQVELIHSGDLKY</sequence>
<gene>
    <name evidence="10" type="ORF">FPZ49_26245</name>
</gene>
<dbReference type="Proteomes" id="UP000317036">
    <property type="component" value="Unassembled WGS sequence"/>
</dbReference>
<keyword evidence="6" id="KW-0564">Palmitate</keyword>
<accession>A0A559K4L1</accession>
<dbReference type="NCBIfam" id="TIGR02887">
    <property type="entry name" value="spore_ger_x_C"/>
    <property type="match status" value="1"/>
</dbReference>
<evidence type="ECO:0000313" key="10">
    <source>
        <dbReference type="EMBL" id="TVY07056.1"/>
    </source>
</evidence>
<comment type="caution">
    <text evidence="10">The sequence shown here is derived from an EMBL/GenBank/DDBJ whole genome shotgun (WGS) entry which is preliminary data.</text>
</comment>
<dbReference type="InterPro" id="IPR038501">
    <property type="entry name" value="Spore_GerAC_C_sf"/>
</dbReference>
<dbReference type="OrthoDB" id="2380468at2"/>
<proteinExistence type="inferred from homology"/>
<dbReference type="InterPro" id="IPR057336">
    <property type="entry name" value="GerAC_N"/>
</dbReference>
<keyword evidence="3" id="KW-0309">Germination</keyword>
<keyword evidence="5" id="KW-0472">Membrane</keyword>
<dbReference type="PANTHER" id="PTHR35789">
    <property type="entry name" value="SPORE GERMINATION PROTEIN B3"/>
    <property type="match status" value="1"/>
</dbReference>
<name>A0A559K4L1_9BACL</name>
<feature type="domain" description="Spore germination protein N-terminal" evidence="9">
    <location>
        <begin position="23"/>
        <end position="198"/>
    </location>
</feature>
<dbReference type="InterPro" id="IPR046953">
    <property type="entry name" value="Spore_GerAC-like_C"/>
</dbReference>
<comment type="similarity">
    <text evidence="2">Belongs to the GerABKC lipoprotein family.</text>
</comment>
<dbReference type="EMBL" id="VNJI01000044">
    <property type="protein sequence ID" value="TVY07056.1"/>
    <property type="molecule type" value="Genomic_DNA"/>
</dbReference>
<evidence type="ECO:0000313" key="11">
    <source>
        <dbReference type="Proteomes" id="UP000317036"/>
    </source>
</evidence>
<keyword evidence="7" id="KW-0449">Lipoprotein</keyword>
<dbReference type="Gene3D" id="3.30.300.210">
    <property type="entry name" value="Nutrient germinant receptor protein C, domain 3"/>
    <property type="match status" value="1"/>
</dbReference>
<dbReference type="InterPro" id="IPR008844">
    <property type="entry name" value="Spore_GerAC-like"/>
</dbReference>
<feature type="domain" description="Spore germination GerAC-like C-terminal" evidence="8">
    <location>
        <begin position="217"/>
        <end position="375"/>
    </location>
</feature>
<evidence type="ECO:0000259" key="8">
    <source>
        <dbReference type="Pfam" id="PF05504"/>
    </source>
</evidence>
<dbReference type="Pfam" id="PF25198">
    <property type="entry name" value="Spore_GerAC_N"/>
    <property type="match status" value="1"/>
</dbReference>
<dbReference type="AlphaFoldDB" id="A0A559K4L1"/>
<protein>
    <submittedName>
        <fullName evidence="10">Ger(X)C family spore germination protein</fullName>
    </submittedName>
</protein>
<evidence type="ECO:0000256" key="2">
    <source>
        <dbReference type="ARBA" id="ARBA00007886"/>
    </source>
</evidence>